<dbReference type="Proteomes" id="UP000018227">
    <property type="component" value="Unassembled WGS sequence"/>
</dbReference>
<protein>
    <submittedName>
        <fullName evidence="1">Type I secretion target GGXGXDXXX repeat-containing domain protein</fullName>
    </submittedName>
</protein>
<proteinExistence type="predicted"/>
<dbReference type="PANTHER" id="PTHR39431:SF1">
    <property type="entry name" value="FRPA_C-RELATED PROTEIN"/>
    <property type="match status" value="1"/>
</dbReference>
<keyword evidence="2" id="KW-1185">Reference proteome</keyword>
<evidence type="ECO:0000313" key="1">
    <source>
        <dbReference type="EMBL" id="ESL04057.1"/>
    </source>
</evidence>
<dbReference type="InterPro" id="IPR001343">
    <property type="entry name" value="Hemolysn_Ca-bd"/>
</dbReference>
<comment type="caution">
    <text evidence="1">The sequence shown here is derived from an EMBL/GenBank/DDBJ whole genome shotgun (WGS) entry which is preliminary data.</text>
</comment>
<dbReference type="AlphaFoldDB" id="V2Y7I0"/>
<dbReference type="Pfam" id="PF00353">
    <property type="entry name" value="HemolysinCabind"/>
    <property type="match status" value="2"/>
</dbReference>
<dbReference type="Gene3D" id="2.150.10.10">
    <property type="entry name" value="Serralysin-like metalloprotease, C-terminal"/>
    <property type="match status" value="2"/>
</dbReference>
<dbReference type="SUPFAM" id="SSF51120">
    <property type="entry name" value="beta-Roll"/>
    <property type="match status" value="1"/>
</dbReference>
<dbReference type="RefSeq" id="WP_023353306.1">
    <property type="nucleotide sequence ID" value="NZ_KI535366.1"/>
</dbReference>
<gene>
    <name evidence="1" type="ORF">GCWU0000282_000403</name>
</gene>
<accession>V2Y7I0</accession>
<dbReference type="HOGENOM" id="CLU_278213_0_0_9"/>
<feature type="non-terminal residue" evidence="1">
    <location>
        <position position="1110"/>
    </location>
</feature>
<dbReference type="EMBL" id="ACIL03000005">
    <property type="protein sequence ID" value="ESL04057.1"/>
    <property type="molecule type" value="Genomic_DNA"/>
</dbReference>
<dbReference type="eggNOG" id="COG2931">
    <property type="taxonomic scope" value="Bacteria"/>
</dbReference>
<dbReference type="InterPro" id="IPR011049">
    <property type="entry name" value="Serralysin-like_metalloprot_C"/>
</dbReference>
<sequence length="1110" mass="120373">MRKYKFDFKSLISKYDVNKVGLKDILQLAKNVSINKIVDDYKEMPFWHTDTTYLYSGRVTINDISISAGDIANAFDNARTLDKTVAAKFFNSDEYIDLLKSALKNDIINGTLDLTLIEGGIRNPLDLTKLKGILAGTNLNSQDINEAVNIAINGFNFEPTKGPWAIISERFIEATPVTSKIQSIVPEADTNRTWGQVEVPTMLEKLSDGHKIGDTTAGDLKKLIKIVNGDNNYYDVYKALLHQSSDFTKSSLSRGDSFIHYNSEGEYAGFDLVGKTQIPRDNYFISVKDLKQLESDKTVQAVFGADYDKFNAAQKLQAREIFGYVKQISASDGVPVQEDILLRYMQATNKTADKLDDIDRTMLKLAYNIGDKTSPAAKLLKALSKFKTVAKVGAKALKVVSIVGDAKLVIELGLQAKEAFEQGDTKKAVTMLSRAAVTKVGSAIGGTMVTSQIAPYFMGLGAAVAGVPGLFVGAFIGGAIAFGVTEKVVEIVYDVSYALGEEIYALGEATYIFANWLLGSLIDDGTRGRMEALVTRAAGIPGRIDPLALDLDGDGIETTDVKNGTYFDLDNSGFAEKSAWIKSDDGILVLDRNGNGKIDGGKELFGDQTVLKNGEKASGGFQALEELDDNKDGKIDSADSKFSELKVWRDLNQDGQSSEEELFSLDELGIKALNLANNNVNSTDANGNIISRVGSYEKTDGSTGTMGEYLLNRSTTDTTNDKWLKVPETLASMPDVMGFGNVHSLRQTMIRDESGELQELIKEFSNEVDISKRNSLMDRILFKWTGSENIAPDSRGNNFDARKLAVLEKFNGRSYVGIGGSTPVPQAVPLLNQAYNELAEKVYAKLMYQTHFKEILGKVKYAFDMELGRITVSGDELRSVVERKMAENPGKEAEILSEYSRVVKSAGLIKNQDLINFRNYFADKSEEYAAAIDLSGIGTIFRSSSSNENGTITDDIISGSSANDSINGDAGNDIIYGKEGNDTIYGGNGNDSLNGGEGDDSLYADVGNDVLIGGAGDDTLVGGEGEDILDGGAGNDKLYGGNSNGYSVGGNDTYIFGRGYGVDTIRDADTTEGNLDVIKTKEDIKPGDILIKRTGNNLELIVKGTSDKLI</sequence>
<dbReference type="PANTHER" id="PTHR39431">
    <property type="entry name" value="FRPA/C-RELATED PROTEIN"/>
    <property type="match status" value="1"/>
</dbReference>
<dbReference type="GO" id="GO:0005509">
    <property type="term" value="F:calcium ion binding"/>
    <property type="evidence" value="ECO:0007669"/>
    <property type="project" value="InterPro"/>
</dbReference>
<name>V2Y7I0_9FIRM</name>
<dbReference type="InterPro" id="IPR018511">
    <property type="entry name" value="Hemolysin-typ_Ca-bd_CS"/>
</dbReference>
<dbReference type="STRING" id="592026.GCWU0000282_000403"/>
<organism evidence="1 2">
    <name type="scientific">Catonella morbi ATCC 51271</name>
    <dbReference type="NCBI Taxonomy" id="592026"/>
    <lineage>
        <taxon>Bacteria</taxon>
        <taxon>Bacillati</taxon>
        <taxon>Bacillota</taxon>
        <taxon>Clostridia</taxon>
        <taxon>Lachnospirales</taxon>
        <taxon>Lachnospiraceae</taxon>
        <taxon>Catonella</taxon>
    </lineage>
</organism>
<reference evidence="1 2" key="1">
    <citation type="submission" date="2013-06" db="EMBL/GenBank/DDBJ databases">
        <authorList>
            <person name="Weinstock G."/>
            <person name="Sodergren E."/>
            <person name="Clifton S."/>
            <person name="Fulton L."/>
            <person name="Fulton B."/>
            <person name="Courtney L."/>
            <person name="Fronick C."/>
            <person name="Harrison M."/>
            <person name="Strong C."/>
            <person name="Farmer C."/>
            <person name="Delahaunty K."/>
            <person name="Markovic C."/>
            <person name="Hall O."/>
            <person name="Minx P."/>
            <person name="Tomlinson C."/>
            <person name="Mitreva M."/>
            <person name="Nelson J."/>
            <person name="Hou S."/>
            <person name="Wollam A."/>
            <person name="Pepin K.H."/>
            <person name="Johnson M."/>
            <person name="Bhonagiri V."/>
            <person name="Nash W.E."/>
            <person name="Warren W."/>
            <person name="Chinwalla A."/>
            <person name="Mardis E.R."/>
            <person name="Wilson R.K."/>
        </authorList>
    </citation>
    <scope>NUCLEOTIDE SEQUENCE [LARGE SCALE GENOMIC DNA]</scope>
    <source>
        <strain evidence="1 2">ATCC 51271</strain>
    </source>
</reference>
<dbReference type="PROSITE" id="PS00330">
    <property type="entry name" value="HEMOLYSIN_CALCIUM"/>
    <property type="match status" value="3"/>
</dbReference>
<dbReference type="PRINTS" id="PR00313">
    <property type="entry name" value="CABNDNGRPT"/>
</dbReference>
<evidence type="ECO:0000313" key="2">
    <source>
        <dbReference type="Proteomes" id="UP000018227"/>
    </source>
</evidence>